<dbReference type="PANTHER" id="PTHR43166">
    <property type="entry name" value="AMINO ACID IMPORT ATP-BINDING PROTEIN"/>
    <property type="match status" value="1"/>
</dbReference>
<dbReference type="InterPro" id="IPR017871">
    <property type="entry name" value="ABC_transporter-like_CS"/>
</dbReference>
<dbReference type="STRING" id="871741.SAMN05192570_2241"/>
<dbReference type="InterPro" id="IPR003439">
    <property type="entry name" value="ABC_transporter-like_ATP-bd"/>
</dbReference>
<evidence type="ECO:0000256" key="9">
    <source>
        <dbReference type="ARBA" id="ARBA00022970"/>
    </source>
</evidence>
<proteinExistence type="inferred from homology"/>
<dbReference type="Proteomes" id="UP000198788">
    <property type="component" value="Unassembled WGS sequence"/>
</dbReference>
<dbReference type="InterPro" id="IPR045865">
    <property type="entry name" value="ACT-like_dom_sf"/>
</dbReference>
<dbReference type="InterPro" id="IPR050086">
    <property type="entry name" value="MetN_ABC_transporter-like"/>
</dbReference>
<dbReference type="FunFam" id="3.40.50.300:FF:000056">
    <property type="entry name" value="Cell division ATP-binding protein FtsE"/>
    <property type="match status" value="1"/>
</dbReference>
<dbReference type="CDD" id="cd03258">
    <property type="entry name" value="ABC_MetN_methionine_transporter"/>
    <property type="match status" value="1"/>
</dbReference>
<dbReference type="Pfam" id="PF09383">
    <property type="entry name" value="NIL"/>
    <property type="match status" value="1"/>
</dbReference>
<keyword evidence="6" id="KW-0547">Nucleotide-binding</keyword>
<comment type="function">
    <text evidence="1">Part of the ABC transporter FtsEX involved in cellular division. Important for assembly or stability of the septal ring.</text>
</comment>
<dbReference type="GO" id="GO:0016887">
    <property type="term" value="F:ATP hydrolysis activity"/>
    <property type="evidence" value="ECO:0007669"/>
    <property type="project" value="InterPro"/>
</dbReference>
<dbReference type="Gene3D" id="3.30.70.260">
    <property type="match status" value="1"/>
</dbReference>
<keyword evidence="5" id="KW-1003">Cell membrane</keyword>
<dbReference type="SUPFAM" id="SSF55021">
    <property type="entry name" value="ACT-like"/>
    <property type="match status" value="1"/>
</dbReference>
<evidence type="ECO:0000259" key="11">
    <source>
        <dbReference type="PROSITE" id="PS50893"/>
    </source>
</evidence>
<reference evidence="13" key="1">
    <citation type="submission" date="2016-10" db="EMBL/GenBank/DDBJ databases">
        <authorList>
            <person name="Varghese N."/>
            <person name="Submissions S."/>
        </authorList>
    </citation>
    <scope>NUCLEOTIDE SEQUENCE [LARGE SCALE GENOMIC DNA]</scope>
    <source>
        <strain evidence="13">CGMCC 1.10683</strain>
    </source>
</reference>
<dbReference type="OrthoDB" id="9802264at2"/>
<organism evidence="12 13">
    <name type="scientific">Brevundimonas viscosa</name>
    <dbReference type="NCBI Taxonomy" id="871741"/>
    <lineage>
        <taxon>Bacteria</taxon>
        <taxon>Pseudomonadati</taxon>
        <taxon>Pseudomonadota</taxon>
        <taxon>Alphaproteobacteria</taxon>
        <taxon>Caulobacterales</taxon>
        <taxon>Caulobacteraceae</taxon>
        <taxon>Brevundimonas</taxon>
    </lineage>
</organism>
<evidence type="ECO:0000256" key="7">
    <source>
        <dbReference type="ARBA" id="ARBA00022840"/>
    </source>
</evidence>
<keyword evidence="13" id="KW-1185">Reference proteome</keyword>
<dbReference type="PANTHER" id="PTHR43166:SF30">
    <property type="entry name" value="METHIONINE IMPORT ATP-BINDING PROTEIN METN"/>
    <property type="match status" value="1"/>
</dbReference>
<keyword evidence="4" id="KW-0813">Transport</keyword>
<keyword evidence="8" id="KW-1278">Translocase</keyword>
<evidence type="ECO:0000313" key="13">
    <source>
        <dbReference type="Proteomes" id="UP000198788"/>
    </source>
</evidence>
<dbReference type="SUPFAM" id="SSF52540">
    <property type="entry name" value="P-loop containing nucleoside triphosphate hydrolases"/>
    <property type="match status" value="1"/>
</dbReference>
<dbReference type="PROSITE" id="PS50893">
    <property type="entry name" value="ABC_TRANSPORTER_2"/>
    <property type="match status" value="1"/>
</dbReference>
<feature type="domain" description="ABC transporter" evidence="11">
    <location>
        <begin position="2"/>
        <end position="241"/>
    </location>
</feature>
<name>A0A1I6S7E2_9CAUL</name>
<evidence type="ECO:0000256" key="3">
    <source>
        <dbReference type="ARBA" id="ARBA00020019"/>
    </source>
</evidence>
<dbReference type="GO" id="GO:0006865">
    <property type="term" value="P:amino acid transport"/>
    <property type="evidence" value="ECO:0007669"/>
    <property type="project" value="UniProtKB-KW"/>
</dbReference>
<dbReference type="GO" id="GO:0005524">
    <property type="term" value="F:ATP binding"/>
    <property type="evidence" value="ECO:0007669"/>
    <property type="project" value="UniProtKB-KW"/>
</dbReference>
<dbReference type="RefSeq" id="WP_092310429.1">
    <property type="nucleotide sequence ID" value="NZ_FOZV01000004.1"/>
</dbReference>
<evidence type="ECO:0000313" key="12">
    <source>
        <dbReference type="EMBL" id="SFS72823.1"/>
    </source>
</evidence>
<evidence type="ECO:0000256" key="8">
    <source>
        <dbReference type="ARBA" id="ARBA00022967"/>
    </source>
</evidence>
<evidence type="ECO:0000256" key="2">
    <source>
        <dbReference type="ARBA" id="ARBA00005417"/>
    </source>
</evidence>
<dbReference type="InterPro" id="IPR041701">
    <property type="entry name" value="MetN_ABC"/>
</dbReference>
<protein>
    <recommendedName>
        <fullName evidence="3">Cell division ATP-binding protein FtsE</fullName>
    </recommendedName>
</protein>
<keyword evidence="10" id="KW-0472">Membrane</keyword>
<evidence type="ECO:0000256" key="6">
    <source>
        <dbReference type="ARBA" id="ARBA00022741"/>
    </source>
</evidence>
<accession>A0A1I6S7E2</accession>
<dbReference type="Gene3D" id="3.40.50.300">
    <property type="entry name" value="P-loop containing nucleotide triphosphate hydrolases"/>
    <property type="match status" value="1"/>
</dbReference>
<dbReference type="InterPro" id="IPR027417">
    <property type="entry name" value="P-loop_NTPase"/>
</dbReference>
<evidence type="ECO:0000256" key="10">
    <source>
        <dbReference type="ARBA" id="ARBA00023136"/>
    </source>
</evidence>
<dbReference type="EMBL" id="FOZV01000004">
    <property type="protein sequence ID" value="SFS72823.1"/>
    <property type="molecule type" value="Genomic_DNA"/>
</dbReference>
<keyword evidence="7 12" id="KW-0067">ATP-binding</keyword>
<dbReference type="GO" id="GO:0005886">
    <property type="term" value="C:plasma membrane"/>
    <property type="evidence" value="ECO:0007669"/>
    <property type="project" value="UniProtKB-ARBA"/>
</dbReference>
<dbReference type="AlphaFoldDB" id="A0A1I6S7E2"/>
<evidence type="ECO:0000256" key="4">
    <source>
        <dbReference type="ARBA" id="ARBA00022448"/>
    </source>
</evidence>
<comment type="similarity">
    <text evidence="2">Belongs to the ABC transporter superfamily.</text>
</comment>
<gene>
    <name evidence="12" type="ORF">SAMN05192570_2241</name>
</gene>
<dbReference type="InterPro" id="IPR018449">
    <property type="entry name" value="NIL_domain"/>
</dbReference>
<dbReference type="PROSITE" id="PS00211">
    <property type="entry name" value="ABC_TRANSPORTER_1"/>
    <property type="match status" value="1"/>
</dbReference>
<sequence length="329" mass="35500">MIRLEGVTKRFRSAAGERTALDGVDLEIAAGDVFGVVGRSGAGKSTLVRTINRLERPDAGRVFVDGQEITALDAAGLRTARRRIGMIFQHFNLLNAKTVAENVAFPLRLEGRRGGDVDRRVAELLERLGLAEHGRKHPAQLSGGQKQRVGIARALATEPKVLLCDEATSALDPETTEDILTLLDQLNRELGLTIVLITHQMEVVRRVCDRVAVMKDGRVVEQGATADVFLHPHHETTRAMLAEGEEAFDASVVPAGARLAKLTFRGAATYGPELSRVARSVGVDYSILSGRISRIRGEPYGQLTVAFTGGDAEAAVARLTERGVRVEAA</sequence>
<dbReference type="SMART" id="SM00930">
    <property type="entry name" value="NIL"/>
    <property type="match status" value="1"/>
</dbReference>
<dbReference type="InterPro" id="IPR003593">
    <property type="entry name" value="AAA+_ATPase"/>
</dbReference>
<keyword evidence="9" id="KW-0029">Amino-acid transport</keyword>
<dbReference type="Pfam" id="PF00005">
    <property type="entry name" value="ABC_tran"/>
    <property type="match status" value="1"/>
</dbReference>
<evidence type="ECO:0000256" key="1">
    <source>
        <dbReference type="ARBA" id="ARBA00002579"/>
    </source>
</evidence>
<dbReference type="SMART" id="SM00382">
    <property type="entry name" value="AAA"/>
    <property type="match status" value="1"/>
</dbReference>
<evidence type="ECO:0000256" key="5">
    <source>
        <dbReference type="ARBA" id="ARBA00022475"/>
    </source>
</evidence>